<evidence type="ECO:0000259" key="3">
    <source>
        <dbReference type="Pfam" id="PF02275"/>
    </source>
</evidence>
<gene>
    <name evidence="4" type="ORF">DX130_17185</name>
</gene>
<evidence type="ECO:0000313" key="4">
    <source>
        <dbReference type="EMBL" id="REK74274.1"/>
    </source>
</evidence>
<dbReference type="SUPFAM" id="SSF56235">
    <property type="entry name" value="N-terminal nucleophile aminohydrolases (Ntn hydrolases)"/>
    <property type="match status" value="1"/>
</dbReference>
<comment type="caution">
    <text evidence="4">The sequence shown here is derived from an EMBL/GenBank/DDBJ whole genome shotgun (WGS) entry which is preliminary data.</text>
</comment>
<evidence type="ECO:0000313" key="5">
    <source>
        <dbReference type="Proteomes" id="UP000261905"/>
    </source>
</evidence>
<reference evidence="4 5" key="1">
    <citation type="submission" date="2018-08" db="EMBL/GenBank/DDBJ databases">
        <title>Paenibacillus sp. M4BSY-1, whole genome shotgun sequence.</title>
        <authorList>
            <person name="Tuo L."/>
        </authorList>
    </citation>
    <scope>NUCLEOTIDE SEQUENCE [LARGE SCALE GENOMIC DNA]</scope>
    <source>
        <strain evidence="4 5">M4BSY-1</strain>
    </source>
</reference>
<accession>A0A371PED3</accession>
<dbReference type="GO" id="GO:0016787">
    <property type="term" value="F:hydrolase activity"/>
    <property type="evidence" value="ECO:0007669"/>
    <property type="project" value="UniProtKB-KW"/>
</dbReference>
<dbReference type="InterPro" id="IPR029055">
    <property type="entry name" value="Ntn_hydrolases_N"/>
</dbReference>
<dbReference type="OrthoDB" id="8617387at2"/>
<feature type="domain" description="Choloylglycine hydrolase/NAAA C-terminal" evidence="3">
    <location>
        <begin position="69"/>
        <end position="244"/>
    </location>
</feature>
<evidence type="ECO:0000256" key="2">
    <source>
        <dbReference type="ARBA" id="ARBA00022801"/>
    </source>
</evidence>
<organism evidence="4 5">
    <name type="scientific">Paenibacillus paeoniae</name>
    <dbReference type="NCBI Taxonomy" id="2292705"/>
    <lineage>
        <taxon>Bacteria</taxon>
        <taxon>Bacillati</taxon>
        <taxon>Bacillota</taxon>
        <taxon>Bacilli</taxon>
        <taxon>Bacillales</taxon>
        <taxon>Paenibacillaceae</taxon>
        <taxon>Paenibacillus</taxon>
    </lineage>
</organism>
<dbReference type="PANTHER" id="PTHR35527">
    <property type="entry name" value="CHOLOYLGLYCINE HYDROLASE"/>
    <property type="match status" value="1"/>
</dbReference>
<protein>
    <submittedName>
        <fullName evidence="4">Linear amide C-N hydrolase</fullName>
    </submittedName>
</protein>
<dbReference type="InterPro" id="IPR052193">
    <property type="entry name" value="Peptidase_C59"/>
</dbReference>
<comment type="similarity">
    <text evidence="1">Belongs to the peptidase C59 family.</text>
</comment>
<dbReference type="AlphaFoldDB" id="A0A371PED3"/>
<dbReference type="EMBL" id="QUBQ01000003">
    <property type="protein sequence ID" value="REK74274.1"/>
    <property type="molecule type" value="Genomic_DNA"/>
</dbReference>
<keyword evidence="5" id="KW-1185">Reference proteome</keyword>
<evidence type="ECO:0000256" key="1">
    <source>
        <dbReference type="ARBA" id="ARBA00006625"/>
    </source>
</evidence>
<dbReference type="RefSeq" id="WP_116047494.1">
    <property type="nucleotide sequence ID" value="NZ_QUBQ01000003.1"/>
</dbReference>
<dbReference type="InterPro" id="IPR029132">
    <property type="entry name" value="CBAH/NAAA_C"/>
</dbReference>
<name>A0A371PED3_9BACL</name>
<dbReference type="Gene3D" id="3.60.60.10">
    <property type="entry name" value="Penicillin V Acylase, Chain A"/>
    <property type="match status" value="1"/>
</dbReference>
<proteinExistence type="inferred from homology"/>
<keyword evidence="2 4" id="KW-0378">Hydrolase</keyword>
<dbReference type="PANTHER" id="PTHR35527:SF2">
    <property type="entry name" value="HYDROLASE"/>
    <property type="match status" value="1"/>
</dbReference>
<dbReference type="Pfam" id="PF02275">
    <property type="entry name" value="CBAH"/>
    <property type="match status" value="1"/>
</dbReference>
<sequence>MSTAIYLSRGEVKIMGKNQDVPYEGVYLFTNKRGIAKKAMIMSPVMPMEWMSRLGSVTVSQVGKEYPNGGMNEAGLVVEQTTLRSSVYPEVGTFPAIGELPFIQLLLDTCENVQEAIEMAARVRIVDPMSRLHYMMGDALGNCAVLEYVNGEMKVYDKESLPKTILANTPYCDALADLEDTHNGWQRSYDDYARNSMERFTIAAAAASLPVPSGRNSRTVYMLDALTAAKREDTAYSLMYDIADKRLYFRTERSPSLKMLDLAHLDFSPEATALALDLQQPEGGDAGSRLATYDRSLNFRVVQSFFRDPTLTEAFGWNLSDEMLEFLSAIPDSYEAVAQKREF</sequence>
<dbReference type="Proteomes" id="UP000261905">
    <property type="component" value="Unassembled WGS sequence"/>
</dbReference>